<gene>
    <name evidence="4" type="ORF">CACET_c02280</name>
</gene>
<dbReference type="Proteomes" id="UP000035704">
    <property type="component" value="Chromosome"/>
</dbReference>
<accession>A0A0G3W8G9</accession>
<feature type="region of interest" description="Disordered" evidence="1">
    <location>
        <begin position="74"/>
        <end position="144"/>
    </location>
</feature>
<feature type="transmembrane region" description="Helical" evidence="2">
    <location>
        <begin position="26"/>
        <end position="46"/>
    </location>
</feature>
<dbReference type="AlphaFoldDB" id="A0A0G3W8G9"/>
<dbReference type="CDD" id="cd12797">
    <property type="entry name" value="M23_peptidase"/>
    <property type="match status" value="1"/>
</dbReference>
<keyword evidence="2" id="KW-0472">Membrane</keyword>
<evidence type="ECO:0000313" key="5">
    <source>
        <dbReference type="Proteomes" id="UP000035704"/>
    </source>
</evidence>
<dbReference type="PATRIC" id="fig|84022.6.peg.228"/>
<proteinExistence type="predicted"/>
<protein>
    <submittedName>
        <fullName evidence="4">Peptidase M23B</fullName>
    </submittedName>
</protein>
<feature type="compositionally biased region" description="Basic and acidic residues" evidence="1">
    <location>
        <begin position="126"/>
        <end position="137"/>
    </location>
</feature>
<dbReference type="OrthoDB" id="9801106at2"/>
<dbReference type="KEGG" id="cace:CACET_c02280"/>
<dbReference type="Pfam" id="PF01551">
    <property type="entry name" value="Peptidase_M23"/>
    <property type="match status" value="1"/>
</dbReference>
<feature type="domain" description="M23ase beta-sheet core" evidence="3">
    <location>
        <begin position="175"/>
        <end position="273"/>
    </location>
</feature>
<feature type="compositionally biased region" description="Acidic residues" evidence="1">
    <location>
        <begin position="74"/>
        <end position="84"/>
    </location>
</feature>
<dbReference type="Gene3D" id="2.70.70.10">
    <property type="entry name" value="Glucose Permease (Domain IIA)"/>
    <property type="match status" value="1"/>
</dbReference>
<feature type="compositionally biased region" description="Basic and acidic residues" evidence="1">
    <location>
        <begin position="92"/>
        <end position="117"/>
    </location>
</feature>
<keyword evidence="5" id="KW-1185">Reference proteome</keyword>
<evidence type="ECO:0000259" key="3">
    <source>
        <dbReference type="Pfam" id="PF01551"/>
    </source>
</evidence>
<dbReference type="PANTHER" id="PTHR21666">
    <property type="entry name" value="PEPTIDASE-RELATED"/>
    <property type="match status" value="1"/>
</dbReference>
<keyword evidence="2" id="KW-1133">Transmembrane helix</keyword>
<organism evidence="4 5">
    <name type="scientific">Clostridium aceticum</name>
    <dbReference type="NCBI Taxonomy" id="84022"/>
    <lineage>
        <taxon>Bacteria</taxon>
        <taxon>Bacillati</taxon>
        <taxon>Bacillota</taxon>
        <taxon>Clostridia</taxon>
        <taxon>Eubacteriales</taxon>
        <taxon>Clostridiaceae</taxon>
        <taxon>Clostridium</taxon>
    </lineage>
</organism>
<dbReference type="InterPro" id="IPR050570">
    <property type="entry name" value="Cell_wall_metabolism_enzyme"/>
</dbReference>
<dbReference type="PANTHER" id="PTHR21666:SF270">
    <property type="entry name" value="MUREIN HYDROLASE ACTIVATOR ENVC"/>
    <property type="match status" value="1"/>
</dbReference>
<dbReference type="InterPro" id="IPR016047">
    <property type="entry name" value="M23ase_b-sheet_dom"/>
</dbReference>
<keyword evidence="2" id="KW-0812">Transmembrane</keyword>
<reference evidence="4 5" key="1">
    <citation type="submission" date="2014-10" db="EMBL/GenBank/DDBJ databases">
        <title>Genome sequence of Clostridium aceticum DSM 1496.</title>
        <authorList>
            <person name="Poehlein A."/>
            <person name="Schiel-Bengelsdorf B."/>
            <person name="Gottschalk G."/>
            <person name="Duerre P."/>
            <person name="Daniel R."/>
        </authorList>
    </citation>
    <scope>NUCLEOTIDE SEQUENCE [LARGE SCALE GENOMIC DNA]</scope>
    <source>
        <strain evidence="4 5">DSM 1496</strain>
    </source>
</reference>
<dbReference type="GO" id="GO:0004222">
    <property type="term" value="F:metalloendopeptidase activity"/>
    <property type="evidence" value="ECO:0007669"/>
    <property type="project" value="TreeGrafter"/>
</dbReference>
<dbReference type="RefSeq" id="WP_052661537.1">
    <property type="nucleotide sequence ID" value="NZ_CP009687.1"/>
</dbReference>
<dbReference type="STRING" id="84022.CACET_c02280"/>
<evidence type="ECO:0000256" key="1">
    <source>
        <dbReference type="SAM" id="MobiDB-lite"/>
    </source>
</evidence>
<evidence type="ECO:0000256" key="2">
    <source>
        <dbReference type="SAM" id="Phobius"/>
    </source>
</evidence>
<evidence type="ECO:0000313" key="4">
    <source>
        <dbReference type="EMBL" id="AKL93744.1"/>
    </source>
</evidence>
<dbReference type="EMBL" id="CP009687">
    <property type="protein sequence ID" value="AKL93744.1"/>
    <property type="molecule type" value="Genomic_DNA"/>
</dbReference>
<name>A0A0G3W8G9_9CLOT</name>
<dbReference type="InterPro" id="IPR011055">
    <property type="entry name" value="Dup_hybrid_motif"/>
</dbReference>
<dbReference type="SUPFAM" id="SSF51261">
    <property type="entry name" value="Duplicated hybrid motif"/>
    <property type="match status" value="1"/>
</dbReference>
<sequence>MSFQNNNNNDGKKPKKSLDRFLDKQGFYLILLLCVSVVLVTAVWVSRQENEFLAEKTPENVEEELSRVEVTLVEEDAEADEDIQETAIQQKPNEEIELKESPRNMPQEEARAEEAKPQEAAPQEVKPQEPKPEETKPEPAAATQEVMIQPVTGKVGLTYAMDHLVYHETLEHWSTHDGIDIHAEEGAPVRAVLDGEVVEVLNDTIMGITITLLHDEDLLTRYSNLSTDAMVKVGQTVAKGQVISGVGRTAAMKTVEGPLLHFQVLEDGRAVDPQSYLPKLN</sequence>